<reference evidence="4" key="1">
    <citation type="submission" date="2016-12" db="EMBL/GenBank/DDBJ databases">
        <authorList>
            <person name="Herbold C."/>
        </authorList>
    </citation>
    <scope>NUCLEOTIDE SEQUENCE [LARGE SCALE GENOMIC DNA]</scope>
</reference>
<evidence type="ECO:0000313" key="4">
    <source>
        <dbReference type="Proteomes" id="UP000232412"/>
    </source>
</evidence>
<evidence type="ECO:0000256" key="2">
    <source>
        <dbReference type="SAM" id="Phobius"/>
    </source>
</evidence>
<dbReference type="AlphaFoldDB" id="A0A2H1EGG9"/>
<dbReference type="EMBL" id="FRFC01000003">
    <property type="protein sequence ID" value="SHO45360.1"/>
    <property type="molecule type" value="Genomic_DNA"/>
</dbReference>
<evidence type="ECO:0000256" key="1">
    <source>
        <dbReference type="SAM" id="MobiDB-lite"/>
    </source>
</evidence>
<dbReference type="Proteomes" id="UP000232412">
    <property type="component" value="Unassembled WGS sequence"/>
</dbReference>
<protein>
    <submittedName>
        <fullName evidence="3">Uncharacterized protein</fullName>
    </submittedName>
</protein>
<dbReference type="OrthoDB" id="12071at2157"/>
<evidence type="ECO:0000313" key="3">
    <source>
        <dbReference type="EMBL" id="SHO45360.1"/>
    </source>
</evidence>
<keyword evidence="2" id="KW-0472">Membrane</keyword>
<organism evidence="3 4">
    <name type="scientific">Nitrosotalea sinensis</name>
    <dbReference type="NCBI Taxonomy" id="1499975"/>
    <lineage>
        <taxon>Archaea</taxon>
        <taxon>Nitrososphaerota</taxon>
        <taxon>Nitrososphaeria</taxon>
        <taxon>Nitrosotaleales</taxon>
        <taxon>Nitrosotaleaceae</taxon>
        <taxon>Nitrosotalea</taxon>
    </lineage>
</organism>
<keyword evidence="4" id="KW-1185">Reference proteome</keyword>
<keyword evidence="2" id="KW-0812">Transmembrane</keyword>
<dbReference type="RefSeq" id="WP_101009609.1">
    <property type="nucleotide sequence ID" value="NZ_FRFC01000003.1"/>
</dbReference>
<feature type="region of interest" description="Disordered" evidence="1">
    <location>
        <begin position="102"/>
        <end position="123"/>
    </location>
</feature>
<proteinExistence type="predicted"/>
<sequence length="165" mass="18169">MSQTFSKDRKILIFSLVTAAATVIAGIMHLQMVPGNISRNTGEGILFLVGGLVQIFWAVPVVKRWGKVWQIIGLVGTGAFILMWYLDRLHLMPEGNILGGGQGAQEHTPREFPRGNMTGGEFPRGPRPPQLGLQIGKILFPPIELFQIAFIGLYACLAKMISKRQ</sequence>
<feature type="transmembrane region" description="Helical" evidence="2">
    <location>
        <begin position="12"/>
        <end position="32"/>
    </location>
</feature>
<name>A0A2H1EGG9_9ARCH</name>
<accession>A0A2H1EGG9</accession>
<feature type="transmembrane region" description="Helical" evidence="2">
    <location>
        <begin position="68"/>
        <end position="86"/>
    </location>
</feature>
<feature type="transmembrane region" description="Helical" evidence="2">
    <location>
        <begin position="138"/>
        <end position="157"/>
    </location>
</feature>
<gene>
    <name evidence="3" type="ORF">NSIN_20633</name>
</gene>
<feature type="transmembrane region" description="Helical" evidence="2">
    <location>
        <begin position="44"/>
        <end position="61"/>
    </location>
</feature>
<keyword evidence="2" id="KW-1133">Transmembrane helix</keyword>